<dbReference type="Proteomes" id="UP000266841">
    <property type="component" value="Unassembled WGS sequence"/>
</dbReference>
<dbReference type="AlphaFoldDB" id="K0SJ56"/>
<proteinExistence type="predicted"/>
<reference evidence="2 3" key="1">
    <citation type="journal article" date="2012" name="Genome Biol.">
        <title>Genome and low-iron response of an oceanic diatom adapted to chronic iron limitation.</title>
        <authorList>
            <person name="Lommer M."/>
            <person name="Specht M."/>
            <person name="Roy A.S."/>
            <person name="Kraemer L."/>
            <person name="Andreson R."/>
            <person name="Gutowska M.A."/>
            <person name="Wolf J."/>
            <person name="Bergner S.V."/>
            <person name="Schilhabel M.B."/>
            <person name="Klostermeier U.C."/>
            <person name="Beiko R.G."/>
            <person name="Rosenstiel P."/>
            <person name="Hippler M."/>
            <person name="Laroche J."/>
        </authorList>
    </citation>
    <scope>NUCLEOTIDE SEQUENCE [LARGE SCALE GENOMIC DNA]</scope>
    <source>
        <strain evidence="2 3">CCMP1005</strain>
    </source>
</reference>
<comment type="caution">
    <text evidence="2">The sequence shown here is derived from an EMBL/GenBank/DDBJ whole genome shotgun (WGS) entry which is preliminary data.</text>
</comment>
<feature type="region of interest" description="Disordered" evidence="1">
    <location>
        <begin position="1"/>
        <end position="128"/>
    </location>
</feature>
<evidence type="ECO:0000313" key="2">
    <source>
        <dbReference type="EMBL" id="EJK65004.1"/>
    </source>
</evidence>
<keyword evidence="3" id="KW-1185">Reference proteome</keyword>
<gene>
    <name evidence="2" type="ORF">THAOC_14200</name>
</gene>
<organism evidence="2 3">
    <name type="scientific">Thalassiosira oceanica</name>
    <name type="common">Marine diatom</name>
    <dbReference type="NCBI Taxonomy" id="159749"/>
    <lineage>
        <taxon>Eukaryota</taxon>
        <taxon>Sar</taxon>
        <taxon>Stramenopiles</taxon>
        <taxon>Ochrophyta</taxon>
        <taxon>Bacillariophyta</taxon>
        <taxon>Coscinodiscophyceae</taxon>
        <taxon>Thalassiosirophycidae</taxon>
        <taxon>Thalassiosirales</taxon>
        <taxon>Thalassiosiraceae</taxon>
        <taxon>Thalassiosira</taxon>
    </lineage>
</organism>
<evidence type="ECO:0000256" key="1">
    <source>
        <dbReference type="SAM" id="MobiDB-lite"/>
    </source>
</evidence>
<dbReference type="EMBL" id="AGNL01016574">
    <property type="protein sequence ID" value="EJK65004.1"/>
    <property type="molecule type" value="Genomic_DNA"/>
</dbReference>
<name>K0SJ56_THAOC</name>
<evidence type="ECO:0000313" key="3">
    <source>
        <dbReference type="Proteomes" id="UP000266841"/>
    </source>
</evidence>
<feature type="compositionally biased region" description="Low complexity" evidence="1">
    <location>
        <begin position="100"/>
        <end position="109"/>
    </location>
</feature>
<protein>
    <submittedName>
        <fullName evidence="2">Uncharacterized protein</fullName>
    </submittedName>
</protein>
<accession>K0SJ56</accession>
<sequence length="128" mass="14087">MFGGNLNPPRRHCRTVSPRPRTLVHGCATKQTHGLLQPVTIRRRNSREGEQALSRRRQPAAGSSTHAASAEAVKPRIKKNSTQAPSGRPDPQKHRGLDGRPTSRSSRPTSPRPPTLIGPLTSRDLWKV</sequence>